<evidence type="ECO:0000313" key="2">
    <source>
        <dbReference type="RefSeq" id="XP_035663659.1"/>
    </source>
</evidence>
<keyword evidence="1" id="KW-1185">Reference proteome</keyword>
<reference evidence="2" key="1">
    <citation type="submission" date="2025-08" db="UniProtKB">
        <authorList>
            <consortium name="RefSeq"/>
        </authorList>
    </citation>
    <scope>IDENTIFICATION</scope>
    <source>
        <strain evidence="2">S238N-H82</strain>
        <tissue evidence="2">Testes</tissue>
    </source>
</reference>
<accession>A0A9J7HT92</accession>
<evidence type="ECO:0000313" key="1">
    <source>
        <dbReference type="Proteomes" id="UP000001554"/>
    </source>
</evidence>
<sequence>MNNFRYLKHHLSRLQSRQDKMAATKTLRELTNRCLVSMPTSFPRQHSQGHWQDYSFHNKVVDLYIGCLEKGQRSTAYENFLRMMPNNVNLNLRAVEHAFATDDIQLARSLLATVPAEQPPCVGLWQLVVHLHLRDGNFNKVSRLYQAGKPGLLPPFMQLLWEKP</sequence>
<dbReference type="RefSeq" id="XP_035663659.1">
    <property type="nucleotide sequence ID" value="XM_035807766.1"/>
</dbReference>
<proteinExistence type="predicted"/>
<dbReference type="Proteomes" id="UP000001554">
    <property type="component" value="Unplaced"/>
</dbReference>
<dbReference type="OrthoDB" id="1922977at2759"/>
<gene>
    <name evidence="2" type="primary">LOC118407304</name>
</gene>
<organism evidence="1 2">
    <name type="scientific">Branchiostoma floridae</name>
    <name type="common">Florida lancelet</name>
    <name type="synonym">Amphioxus</name>
    <dbReference type="NCBI Taxonomy" id="7739"/>
    <lineage>
        <taxon>Eukaryota</taxon>
        <taxon>Metazoa</taxon>
        <taxon>Chordata</taxon>
        <taxon>Cephalochordata</taxon>
        <taxon>Leptocardii</taxon>
        <taxon>Amphioxiformes</taxon>
        <taxon>Branchiostomatidae</taxon>
        <taxon>Branchiostoma</taxon>
    </lineage>
</organism>
<name>A0A9J7HT92_BRAFL</name>
<protein>
    <submittedName>
        <fullName evidence="2">Zinc finger C3H1 domain-containing protein-like</fullName>
    </submittedName>
</protein>
<dbReference type="AlphaFoldDB" id="A0A9J7HT92"/>
<dbReference type="KEGG" id="bfo:118407304"/>
<dbReference type="GeneID" id="118407304"/>